<reference evidence="2 3" key="1">
    <citation type="submission" date="2016-11" db="EMBL/GenBank/DDBJ databases">
        <authorList>
            <person name="Jaros S."/>
            <person name="Januszkiewicz K."/>
            <person name="Wedrychowicz H."/>
        </authorList>
    </citation>
    <scope>NUCLEOTIDE SEQUENCE [LARGE SCALE GENOMIC DNA]</scope>
    <source>
        <strain evidence="2 3">DSM 12906</strain>
    </source>
</reference>
<feature type="signal peptide" evidence="1">
    <location>
        <begin position="1"/>
        <end position="24"/>
    </location>
</feature>
<dbReference type="EMBL" id="FQZG01000063">
    <property type="protein sequence ID" value="SHJ61936.1"/>
    <property type="molecule type" value="Genomic_DNA"/>
</dbReference>
<keyword evidence="3" id="KW-1185">Reference proteome</keyword>
<dbReference type="Proteomes" id="UP000184512">
    <property type="component" value="Unassembled WGS sequence"/>
</dbReference>
<evidence type="ECO:0000313" key="2">
    <source>
        <dbReference type="EMBL" id="SHJ61936.1"/>
    </source>
</evidence>
<gene>
    <name evidence="2" type="ORF">SAMN02745244_02899</name>
</gene>
<name>A0A1M6KST8_9ACTN</name>
<protein>
    <recommendedName>
        <fullName evidence="4">PKD domain-containing protein</fullName>
    </recommendedName>
</protein>
<evidence type="ECO:0000313" key="3">
    <source>
        <dbReference type="Proteomes" id="UP000184512"/>
    </source>
</evidence>
<dbReference type="STRING" id="1123357.SAMN02745244_02899"/>
<sequence length="303" mass="32501">MLNRLLIVVACIAVSALCSPQTLAEAAKKCVLEDSTQMGCLVWADVSTDSGVESSDALRTDSVSTTPRACAYQGREIQCETALGSWSSYAGAWCRLLPVQPPPEDAVWVGHSGGAVYSCTRAGFDGLPDPWGAALRWLPSAPEAPDPEELARRLLAGIDFESPELGIHPRGDTLERMSLVGWNMWLWAAPTSELQWGPVTDSTSEGGVSVTLTATVSQMVWEMGNGDSVTCGRGTKWTLSATSGRNVKSPNCGYVYAEDGRYTVTGTSYWDVDWSGGGQSGRLPFTLSRDVEVIVGELQSVRR</sequence>
<proteinExistence type="predicted"/>
<accession>A0A1M6KST8</accession>
<organism evidence="2 3">
    <name type="scientific">Tessaracoccus bendigoensis DSM 12906</name>
    <dbReference type="NCBI Taxonomy" id="1123357"/>
    <lineage>
        <taxon>Bacteria</taxon>
        <taxon>Bacillati</taxon>
        <taxon>Actinomycetota</taxon>
        <taxon>Actinomycetes</taxon>
        <taxon>Propionibacteriales</taxon>
        <taxon>Propionibacteriaceae</taxon>
        <taxon>Tessaracoccus</taxon>
    </lineage>
</organism>
<evidence type="ECO:0000256" key="1">
    <source>
        <dbReference type="SAM" id="SignalP"/>
    </source>
</evidence>
<keyword evidence="1" id="KW-0732">Signal</keyword>
<feature type="chain" id="PRO_5038448981" description="PKD domain-containing protein" evidence="1">
    <location>
        <begin position="25"/>
        <end position="303"/>
    </location>
</feature>
<dbReference type="AlphaFoldDB" id="A0A1M6KST8"/>
<evidence type="ECO:0008006" key="4">
    <source>
        <dbReference type="Google" id="ProtNLM"/>
    </source>
</evidence>